<evidence type="ECO:0000313" key="3">
    <source>
        <dbReference type="Proteomes" id="UP000241118"/>
    </source>
</evidence>
<evidence type="ECO:0000256" key="1">
    <source>
        <dbReference type="SAM" id="MobiDB-lite"/>
    </source>
</evidence>
<accession>A0A2P8I4K2</accession>
<protein>
    <submittedName>
        <fullName evidence="2">Uncharacterized protein DUF742</fullName>
    </submittedName>
</protein>
<name>A0A2P8I4K2_SACCR</name>
<dbReference type="Pfam" id="PF05331">
    <property type="entry name" value="DUF742"/>
    <property type="match status" value="1"/>
</dbReference>
<dbReference type="PANTHER" id="PTHR36221:SF1">
    <property type="entry name" value="DUF742 DOMAIN-CONTAINING PROTEIN"/>
    <property type="match status" value="1"/>
</dbReference>
<dbReference type="Proteomes" id="UP000241118">
    <property type="component" value="Unassembled WGS sequence"/>
</dbReference>
<keyword evidence="3" id="KW-1185">Reference proteome</keyword>
<dbReference type="EMBL" id="PYAX01000009">
    <property type="protein sequence ID" value="PSL53354.1"/>
    <property type="molecule type" value="Genomic_DNA"/>
</dbReference>
<sequence length="216" mass="23310">MTANGRRTATAPVDRAAPSRFGGWTDYREWAEHDFRDRSAAEEPGPATDTAIVVEALTHLVPIRVLVEEENEGSRRSCLVPSTGMAEPEPEPDPVPELGDAALIRPYVRAADRSDVPDDLGFETVVELARPFSLLPARQMTADQREVCRVCLVPQSVAEVAVGVSTPLGLTLAIIGECIGKGYLRVHETAVIVNGLPSMDLLRRVYSGLSQLPDAG</sequence>
<proteinExistence type="predicted"/>
<dbReference type="PANTHER" id="PTHR36221">
    <property type="entry name" value="DUF742 DOMAIN-CONTAINING PROTEIN"/>
    <property type="match status" value="1"/>
</dbReference>
<comment type="caution">
    <text evidence="2">The sequence shown here is derived from an EMBL/GenBank/DDBJ whole genome shotgun (WGS) entry which is preliminary data.</text>
</comment>
<evidence type="ECO:0000313" key="2">
    <source>
        <dbReference type="EMBL" id="PSL53354.1"/>
    </source>
</evidence>
<gene>
    <name evidence="2" type="ORF">B0I31_109144</name>
</gene>
<feature type="region of interest" description="Disordered" evidence="1">
    <location>
        <begin position="76"/>
        <end position="97"/>
    </location>
</feature>
<dbReference type="OrthoDB" id="3637486at2"/>
<dbReference type="AlphaFoldDB" id="A0A2P8I4K2"/>
<dbReference type="RefSeq" id="WP_106618069.1">
    <property type="nucleotide sequence ID" value="NZ_PYAX01000009.1"/>
</dbReference>
<reference evidence="2 3" key="1">
    <citation type="submission" date="2018-03" db="EMBL/GenBank/DDBJ databases">
        <title>Genomic Encyclopedia of Type Strains, Phase III (KMG-III): the genomes of soil and plant-associated and newly described type strains.</title>
        <authorList>
            <person name="Whitman W."/>
        </authorList>
    </citation>
    <scope>NUCLEOTIDE SEQUENCE [LARGE SCALE GENOMIC DNA]</scope>
    <source>
        <strain evidence="2 3">CGMCC 4.7097</strain>
    </source>
</reference>
<dbReference type="InterPro" id="IPR007995">
    <property type="entry name" value="DUF742"/>
</dbReference>
<organism evidence="2 3">
    <name type="scientific">Saccharothrix carnea</name>
    <dbReference type="NCBI Taxonomy" id="1280637"/>
    <lineage>
        <taxon>Bacteria</taxon>
        <taxon>Bacillati</taxon>
        <taxon>Actinomycetota</taxon>
        <taxon>Actinomycetes</taxon>
        <taxon>Pseudonocardiales</taxon>
        <taxon>Pseudonocardiaceae</taxon>
        <taxon>Saccharothrix</taxon>
    </lineage>
</organism>